<evidence type="ECO:0000256" key="4">
    <source>
        <dbReference type="ARBA" id="ARBA00022692"/>
    </source>
</evidence>
<keyword evidence="3" id="KW-1003">Cell membrane</keyword>
<dbReference type="Pfam" id="PF00528">
    <property type="entry name" value="BPD_transp_1"/>
    <property type="match status" value="1"/>
</dbReference>
<evidence type="ECO:0000259" key="8">
    <source>
        <dbReference type="PROSITE" id="PS50928"/>
    </source>
</evidence>
<dbReference type="InterPro" id="IPR000515">
    <property type="entry name" value="MetI-like"/>
</dbReference>
<evidence type="ECO:0000256" key="1">
    <source>
        <dbReference type="ARBA" id="ARBA00004651"/>
    </source>
</evidence>
<evidence type="ECO:0000313" key="9">
    <source>
        <dbReference type="EMBL" id="ROQ92026.1"/>
    </source>
</evidence>
<dbReference type="CDD" id="cd06261">
    <property type="entry name" value="TM_PBP2"/>
    <property type="match status" value="1"/>
</dbReference>
<evidence type="ECO:0000256" key="2">
    <source>
        <dbReference type="ARBA" id="ARBA00022448"/>
    </source>
</evidence>
<evidence type="ECO:0000313" key="10">
    <source>
        <dbReference type="Proteomes" id="UP000276223"/>
    </source>
</evidence>
<accession>A0A3N1UXN9</accession>
<evidence type="ECO:0000256" key="5">
    <source>
        <dbReference type="ARBA" id="ARBA00022989"/>
    </source>
</evidence>
<keyword evidence="6 7" id="KW-0472">Membrane</keyword>
<dbReference type="PANTHER" id="PTHR43386">
    <property type="entry name" value="OLIGOPEPTIDE TRANSPORT SYSTEM PERMEASE PROTEIN APPC"/>
    <property type="match status" value="1"/>
</dbReference>
<dbReference type="GO" id="GO:0055085">
    <property type="term" value="P:transmembrane transport"/>
    <property type="evidence" value="ECO:0007669"/>
    <property type="project" value="InterPro"/>
</dbReference>
<dbReference type="Proteomes" id="UP000276223">
    <property type="component" value="Unassembled WGS sequence"/>
</dbReference>
<dbReference type="OrthoDB" id="9783218at2"/>
<feature type="domain" description="ABC transmembrane type-1" evidence="8">
    <location>
        <begin position="106"/>
        <end position="295"/>
    </location>
</feature>
<dbReference type="InterPro" id="IPR035906">
    <property type="entry name" value="MetI-like_sf"/>
</dbReference>
<comment type="similarity">
    <text evidence="7">Belongs to the binding-protein-dependent transport system permease family.</text>
</comment>
<comment type="subcellular location">
    <subcellularLocation>
        <location evidence="1 7">Cell membrane</location>
        <topology evidence="1 7">Multi-pass membrane protein</topology>
    </subcellularLocation>
</comment>
<keyword evidence="10" id="KW-1185">Reference proteome</keyword>
<evidence type="ECO:0000256" key="7">
    <source>
        <dbReference type="RuleBase" id="RU363032"/>
    </source>
</evidence>
<keyword evidence="4 7" id="KW-0812">Transmembrane</keyword>
<dbReference type="SUPFAM" id="SSF161098">
    <property type="entry name" value="MetI-like"/>
    <property type="match status" value="1"/>
</dbReference>
<dbReference type="Pfam" id="PF12911">
    <property type="entry name" value="OppC_N"/>
    <property type="match status" value="1"/>
</dbReference>
<dbReference type="PROSITE" id="PS50928">
    <property type="entry name" value="ABC_TM1"/>
    <property type="match status" value="1"/>
</dbReference>
<organism evidence="9 10">
    <name type="scientific">Desulfosoma caldarium</name>
    <dbReference type="NCBI Taxonomy" id="610254"/>
    <lineage>
        <taxon>Bacteria</taxon>
        <taxon>Pseudomonadati</taxon>
        <taxon>Thermodesulfobacteriota</taxon>
        <taxon>Syntrophobacteria</taxon>
        <taxon>Syntrophobacterales</taxon>
        <taxon>Syntrophobacteraceae</taxon>
        <taxon>Desulfosoma</taxon>
    </lineage>
</organism>
<evidence type="ECO:0000256" key="6">
    <source>
        <dbReference type="ARBA" id="ARBA00023136"/>
    </source>
</evidence>
<keyword evidence="5 7" id="KW-1133">Transmembrane helix</keyword>
<feature type="transmembrane region" description="Helical" evidence="7">
    <location>
        <begin position="155"/>
        <end position="179"/>
    </location>
</feature>
<dbReference type="AlphaFoldDB" id="A0A3N1UXN9"/>
<feature type="transmembrane region" description="Helical" evidence="7">
    <location>
        <begin position="273"/>
        <end position="295"/>
    </location>
</feature>
<dbReference type="Gene3D" id="1.10.3720.10">
    <property type="entry name" value="MetI-like"/>
    <property type="match status" value="1"/>
</dbReference>
<feature type="transmembrane region" description="Helical" evidence="7">
    <location>
        <begin position="40"/>
        <end position="61"/>
    </location>
</feature>
<sequence length="308" mass="32870">MHAAHVASSSSALSQAATRAEPSYSPFAEALSRLRKNKTAVAGFFIIVLFLAMAILAPVLAPHDPLKQSLYEKLKPPVWQHGGSWAHVLGTDDFGRDLLSRLIYGARISMVVGVVSVSIAFFFGTLAGSVAGFYGGVLDNGIMRFMDLLLAFPSILLAIVIVAFLGPSLQNAMIAIGVVSIPRYARLVRGSVLEEYAKDYVQAARALGAGDGRLIFLHILPNCLAPLIVQTTLGFASAILEAAALSFLGLGAQPPTPEWGAMLANGRALILRAWWAVTFPGLMILFSVLGFNLLGDGLRDALDPRLRE</sequence>
<comment type="caution">
    <text evidence="9">The sequence shown here is derived from an EMBL/GenBank/DDBJ whole genome shotgun (WGS) entry which is preliminary data.</text>
</comment>
<dbReference type="EMBL" id="RJVA01000012">
    <property type="protein sequence ID" value="ROQ92026.1"/>
    <property type="molecule type" value="Genomic_DNA"/>
</dbReference>
<dbReference type="PANTHER" id="PTHR43386:SF1">
    <property type="entry name" value="D,D-DIPEPTIDE TRANSPORT SYSTEM PERMEASE PROTEIN DDPC-RELATED"/>
    <property type="match status" value="1"/>
</dbReference>
<dbReference type="GO" id="GO:0005886">
    <property type="term" value="C:plasma membrane"/>
    <property type="evidence" value="ECO:0007669"/>
    <property type="project" value="UniProtKB-SubCell"/>
</dbReference>
<protein>
    <submittedName>
        <fullName evidence="9">Peptide/nickel transport system permease protein/dipeptide transport system permease protein</fullName>
    </submittedName>
</protein>
<reference evidence="9 10" key="1">
    <citation type="submission" date="2018-11" db="EMBL/GenBank/DDBJ databases">
        <title>Genomic Encyclopedia of Type Strains, Phase IV (KMG-IV): sequencing the most valuable type-strain genomes for metagenomic binning, comparative biology and taxonomic classification.</title>
        <authorList>
            <person name="Goeker M."/>
        </authorList>
    </citation>
    <scope>NUCLEOTIDE SEQUENCE [LARGE SCALE GENOMIC DNA]</scope>
    <source>
        <strain evidence="9 10">DSM 22027</strain>
    </source>
</reference>
<name>A0A3N1UXN9_9BACT</name>
<dbReference type="RefSeq" id="WP_123290193.1">
    <property type="nucleotide sequence ID" value="NZ_RJVA01000012.1"/>
</dbReference>
<dbReference type="InterPro" id="IPR025966">
    <property type="entry name" value="OppC_N"/>
</dbReference>
<gene>
    <name evidence="9" type="ORF">EDC27_1695</name>
</gene>
<evidence type="ECO:0000256" key="3">
    <source>
        <dbReference type="ARBA" id="ARBA00022475"/>
    </source>
</evidence>
<proteinExistence type="inferred from homology"/>
<dbReference type="InterPro" id="IPR050366">
    <property type="entry name" value="BP-dependent_transpt_permease"/>
</dbReference>
<feature type="transmembrane region" description="Helical" evidence="7">
    <location>
        <begin position="108"/>
        <end position="135"/>
    </location>
</feature>
<keyword evidence="2 7" id="KW-0813">Transport</keyword>